<dbReference type="Proteomes" id="UP001295423">
    <property type="component" value="Unassembled WGS sequence"/>
</dbReference>
<gene>
    <name evidence="1" type="ORF">CYCCA115_LOCUS17873</name>
</gene>
<comment type="caution">
    <text evidence="1">The sequence shown here is derived from an EMBL/GenBank/DDBJ whole genome shotgun (WGS) entry which is preliminary data.</text>
</comment>
<sequence length="314" mass="36024">MTRRQKVTPKSARKRAPNYQSSATKLIVDDLISEGELQTELEVDDAFDLIRQHWFEVHGEPYQNEYDRSNFPNAWKNHIKKAINESLHKNRDLAPPESFLGEIGNSNIMEDKKQISSFVSPVKKSCLAPPAGFDRRYATVNSAGADVTTSVTYSNAYISRKFTEKNGDEKLMAVLHCPSGVKPEHCKVWIQGNILYFKYKLPSMFSKAERLFAYADKDDIKTRALALRDELTRLRKADEEDIWFTSPIHLEHRSWDNKLLAYDFSFGTTKWNNNLVLVSQAMCVEIMVKPADGDKAKDAHTYSIFDDDDDKEND</sequence>
<protein>
    <submittedName>
        <fullName evidence="1">Uncharacterized protein</fullName>
    </submittedName>
</protein>
<reference evidence="1" key="1">
    <citation type="submission" date="2023-08" db="EMBL/GenBank/DDBJ databases">
        <authorList>
            <person name="Audoor S."/>
            <person name="Bilcke G."/>
        </authorList>
    </citation>
    <scope>NUCLEOTIDE SEQUENCE</scope>
</reference>
<dbReference type="EMBL" id="CAKOGP040001999">
    <property type="protein sequence ID" value="CAJ1959450.1"/>
    <property type="molecule type" value="Genomic_DNA"/>
</dbReference>
<name>A0AAD2PW63_9STRA</name>
<proteinExistence type="predicted"/>
<evidence type="ECO:0000313" key="2">
    <source>
        <dbReference type="Proteomes" id="UP001295423"/>
    </source>
</evidence>
<dbReference type="AlphaFoldDB" id="A0AAD2PW63"/>
<accession>A0AAD2PW63</accession>
<keyword evidence="2" id="KW-1185">Reference proteome</keyword>
<organism evidence="1 2">
    <name type="scientific">Cylindrotheca closterium</name>
    <dbReference type="NCBI Taxonomy" id="2856"/>
    <lineage>
        <taxon>Eukaryota</taxon>
        <taxon>Sar</taxon>
        <taxon>Stramenopiles</taxon>
        <taxon>Ochrophyta</taxon>
        <taxon>Bacillariophyta</taxon>
        <taxon>Bacillariophyceae</taxon>
        <taxon>Bacillariophycidae</taxon>
        <taxon>Bacillariales</taxon>
        <taxon>Bacillariaceae</taxon>
        <taxon>Cylindrotheca</taxon>
    </lineage>
</organism>
<evidence type="ECO:0000313" key="1">
    <source>
        <dbReference type="EMBL" id="CAJ1959450.1"/>
    </source>
</evidence>